<proteinExistence type="predicted"/>
<comment type="caution">
    <text evidence="2">The sequence shown here is derived from an EMBL/GenBank/DDBJ whole genome shotgun (WGS) entry which is preliminary data.</text>
</comment>
<sequence length="434" mass="48518">MNQARWAVVIGTPKNEAIEIALRAMYQDIPLDNVEQLQLFQVPMSEQQIRASVPPQGYAPGEGDSNSTQVLPSQTGQTHDDRSGQLDGVQQVLSSGHYAQPQPSRLSQSRHITTSQQTMSLNNSFPPRSHTLPHFDTSIHFWSPQYQPTPLLGQVRKQYLGPPNPFEIAPWLRAGHQLSRCAVCQTTAHHTCKPFLIMFFSAITRVPCPSCGFAREDHVQMALSGSLPSDILPTYRDNLLHVVNLARQSRNLAHQRAESMAAESLHADQPRTMAQLQTQMRDIIRITLQGQRSRSRGTRSTVPVHRDSPQLQASPPPPQNELPSDSDPANPATEQTHTTRSPTPQPPSPQQHEQELTAPTPFVFPTELAFPQEEYLEGYEETLHEVLQPDFLKQLETIQQILQPTDQSQPPGGPPPPYSLLQEQYPTLTHNHGN</sequence>
<feature type="region of interest" description="Disordered" evidence="1">
    <location>
        <begin position="53"/>
        <end position="84"/>
    </location>
</feature>
<protein>
    <submittedName>
        <fullName evidence="2">Uncharacterized protein</fullName>
    </submittedName>
</protein>
<accession>A0ABR0KBV1</accession>
<evidence type="ECO:0000313" key="2">
    <source>
        <dbReference type="EMBL" id="KAK5092545.1"/>
    </source>
</evidence>
<evidence type="ECO:0000313" key="3">
    <source>
        <dbReference type="Proteomes" id="UP001345013"/>
    </source>
</evidence>
<gene>
    <name evidence="2" type="ORF">LTR24_005124</name>
</gene>
<feature type="compositionally biased region" description="Polar residues" evidence="1">
    <location>
        <begin position="397"/>
        <end position="409"/>
    </location>
</feature>
<feature type="region of interest" description="Disordered" evidence="1">
    <location>
        <begin position="286"/>
        <end position="355"/>
    </location>
</feature>
<reference evidence="2 3" key="1">
    <citation type="submission" date="2023-08" db="EMBL/GenBank/DDBJ databases">
        <title>Black Yeasts Isolated from many extreme environments.</title>
        <authorList>
            <person name="Coleine C."/>
            <person name="Stajich J.E."/>
            <person name="Selbmann L."/>
        </authorList>
    </citation>
    <scope>NUCLEOTIDE SEQUENCE [LARGE SCALE GENOMIC DNA]</scope>
    <source>
        <strain evidence="2 3">CCFEE 5885</strain>
    </source>
</reference>
<dbReference type="EMBL" id="JAVRRG010000056">
    <property type="protein sequence ID" value="KAK5092545.1"/>
    <property type="molecule type" value="Genomic_DNA"/>
</dbReference>
<feature type="region of interest" description="Disordered" evidence="1">
    <location>
        <begin position="397"/>
        <end position="434"/>
    </location>
</feature>
<dbReference type="Proteomes" id="UP001345013">
    <property type="component" value="Unassembled WGS sequence"/>
</dbReference>
<evidence type="ECO:0000256" key="1">
    <source>
        <dbReference type="SAM" id="MobiDB-lite"/>
    </source>
</evidence>
<name>A0ABR0KBV1_9EURO</name>
<feature type="compositionally biased region" description="Polar residues" evidence="1">
    <location>
        <begin position="421"/>
        <end position="434"/>
    </location>
</feature>
<keyword evidence="3" id="KW-1185">Reference proteome</keyword>
<organism evidence="2 3">
    <name type="scientific">Lithohypha guttulata</name>
    <dbReference type="NCBI Taxonomy" id="1690604"/>
    <lineage>
        <taxon>Eukaryota</taxon>
        <taxon>Fungi</taxon>
        <taxon>Dikarya</taxon>
        <taxon>Ascomycota</taxon>
        <taxon>Pezizomycotina</taxon>
        <taxon>Eurotiomycetes</taxon>
        <taxon>Chaetothyriomycetidae</taxon>
        <taxon>Chaetothyriales</taxon>
        <taxon>Trichomeriaceae</taxon>
        <taxon>Lithohypha</taxon>
    </lineage>
</organism>
<feature type="compositionally biased region" description="Polar residues" evidence="1">
    <location>
        <begin position="64"/>
        <end position="77"/>
    </location>
</feature>